<comment type="similarity">
    <text evidence="1 9">Belongs to the class-II aminoacyl-tRNA synthetase family.</text>
</comment>
<evidence type="ECO:0000256" key="4">
    <source>
        <dbReference type="ARBA" id="ARBA00022741"/>
    </source>
</evidence>
<evidence type="ECO:0000313" key="14">
    <source>
        <dbReference type="Proteomes" id="UP000636394"/>
    </source>
</evidence>
<evidence type="ECO:0000256" key="6">
    <source>
        <dbReference type="ARBA" id="ARBA00022917"/>
    </source>
</evidence>
<feature type="binding site" evidence="10">
    <location>
        <begin position="277"/>
        <end position="278"/>
    </location>
    <ligand>
        <name>L-histidine</name>
        <dbReference type="ChEBI" id="CHEBI:57595"/>
    </ligand>
</feature>
<dbReference type="InterPro" id="IPR045864">
    <property type="entry name" value="aa-tRNA-synth_II/BPL/LPL"/>
</dbReference>
<comment type="subunit">
    <text evidence="9">Homodimer.</text>
</comment>
<dbReference type="EC" id="6.1.1.21" evidence="9"/>
<keyword evidence="2 9" id="KW-0963">Cytoplasm</keyword>
<dbReference type="CDD" id="cd00773">
    <property type="entry name" value="HisRS-like_core"/>
    <property type="match status" value="1"/>
</dbReference>
<evidence type="ECO:0000256" key="2">
    <source>
        <dbReference type="ARBA" id="ARBA00022490"/>
    </source>
</evidence>
<dbReference type="NCBIfam" id="TIGR00442">
    <property type="entry name" value="hisS"/>
    <property type="match status" value="1"/>
</dbReference>
<dbReference type="GO" id="GO:0006427">
    <property type="term" value="P:histidyl-tRNA aminoacylation"/>
    <property type="evidence" value="ECO:0007669"/>
    <property type="project" value="UniProtKB-UniRule"/>
</dbReference>
<feature type="binding site" evidence="10">
    <location>
        <position position="144"/>
    </location>
    <ligand>
        <name>L-histidine</name>
        <dbReference type="ChEBI" id="CHEBI:57595"/>
    </ligand>
</feature>
<accession>A0A9E6MRQ3</accession>
<dbReference type="InterPro" id="IPR004516">
    <property type="entry name" value="HisRS/HisZ"/>
</dbReference>
<dbReference type="PROSITE" id="PS50862">
    <property type="entry name" value="AA_TRNA_LIGASE_II"/>
    <property type="match status" value="1"/>
</dbReference>
<feature type="binding site" evidence="10">
    <location>
        <position position="273"/>
    </location>
    <ligand>
        <name>L-histidine</name>
        <dbReference type="ChEBI" id="CHEBI:57595"/>
    </ligand>
</feature>
<dbReference type="Gene3D" id="3.30.930.10">
    <property type="entry name" value="Bira Bifunctional Protein, Domain 2"/>
    <property type="match status" value="1"/>
</dbReference>
<dbReference type="PANTHER" id="PTHR43707:SF1">
    <property type="entry name" value="HISTIDINE--TRNA LIGASE, MITOCHONDRIAL-RELATED"/>
    <property type="match status" value="1"/>
</dbReference>
<evidence type="ECO:0000256" key="10">
    <source>
        <dbReference type="PIRSR" id="PIRSR001549-1"/>
    </source>
</evidence>
<feature type="binding site" evidence="10">
    <location>
        <begin position="94"/>
        <end position="96"/>
    </location>
    <ligand>
        <name>L-histidine</name>
        <dbReference type="ChEBI" id="CHEBI:57595"/>
    </ligand>
</feature>
<dbReference type="Gene3D" id="3.40.50.800">
    <property type="entry name" value="Anticodon-binding domain"/>
    <property type="match status" value="1"/>
</dbReference>
<evidence type="ECO:0000256" key="5">
    <source>
        <dbReference type="ARBA" id="ARBA00022840"/>
    </source>
</evidence>
<evidence type="ECO:0000256" key="1">
    <source>
        <dbReference type="ARBA" id="ARBA00008226"/>
    </source>
</evidence>
<dbReference type="GO" id="GO:0005524">
    <property type="term" value="F:ATP binding"/>
    <property type="evidence" value="ECO:0007669"/>
    <property type="project" value="UniProtKB-UniRule"/>
</dbReference>
<dbReference type="EMBL" id="WPCR01000001">
    <property type="protein sequence ID" value="NHM13410.1"/>
    <property type="molecule type" value="Genomic_DNA"/>
</dbReference>
<dbReference type="PANTHER" id="PTHR43707">
    <property type="entry name" value="HISTIDYL-TRNA SYNTHETASE"/>
    <property type="match status" value="1"/>
</dbReference>
<dbReference type="SUPFAM" id="SSF52954">
    <property type="entry name" value="Class II aaRS ABD-related"/>
    <property type="match status" value="1"/>
</dbReference>
<keyword evidence="5 9" id="KW-0067">ATP-binding</keyword>
<reference evidence="13" key="2">
    <citation type="submission" date="2021-04" db="EMBL/GenBank/DDBJ databases">
        <title>Novel species in family Eggerthellaceae.</title>
        <authorList>
            <person name="Zhang G."/>
        </authorList>
    </citation>
    <scope>NUCLEOTIDE SEQUENCE</scope>
    <source>
        <strain evidence="13">Zg-886</strain>
    </source>
</reference>
<dbReference type="CDD" id="cd00859">
    <property type="entry name" value="HisRS_anticodon"/>
    <property type="match status" value="1"/>
</dbReference>
<gene>
    <name evidence="9" type="primary">hisS</name>
    <name evidence="12" type="ORF">GMI68_01260</name>
    <name evidence="13" type="ORF">J7S26_00840</name>
</gene>
<dbReference type="GO" id="GO:0005737">
    <property type="term" value="C:cytoplasm"/>
    <property type="evidence" value="ECO:0007669"/>
    <property type="project" value="UniProtKB-SubCell"/>
</dbReference>
<comment type="catalytic activity">
    <reaction evidence="8 9">
        <text>tRNA(His) + L-histidine + ATP = L-histidyl-tRNA(His) + AMP + diphosphate + H(+)</text>
        <dbReference type="Rhea" id="RHEA:17313"/>
        <dbReference type="Rhea" id="RHEA-COMP:9665"/>
        <dbReference type="Rhea" id="RHEA-COMP:9689"/>
        <dbReference type="ChEBI" id="CHEBI:15378"/>
        <dbReference type="ChEBI" id="CHEBI:30616"/>
        <dbReference type="ChEBI" id="CHEBI:33019"/>
        <dbReference type="ChEBI" id="CHEBI:57595"/>
        <dbReference type="ChEBI" id="CHEBI:78442"/>
        <dbReference type="ChEBI" id="CHEBI:78527"/>
        <dbReference type="ChEBI" id="CHEBI:456215"/>
        <dbReference type="EC" id="6.1.1.21"/>
    </reaction>
</comment>
<evidence type="ECO:0000256" key="9">
    <source>
        <dbReference type="HAMAP-Rule" id="MF_00127"/>
    </source>
</evidence>
<evidence type="ECO:0000313" key="13">
    <source>
        <dbReference type="EMBL" id="QTU84511.1"/>
    </source>
</evidence>
<dbReference type="Proteomes" id="UP000636394">
    <property type="component" value="Unassembled WGS sequence"/>
</dbReference>
<keyword evidence="14" id="KW-1185">Reference proteome</keyword>
<dbReference type="InterPro" id="IPR006195">
    <property type="entry name" value="aa-tRNA-synth_II"/>
</dbReference>
<dbReference type="PIRSF" id="PIRSF001549">
    <property type="entry name" value="His-tRNA_synth"/>
    <property type="match status" value="1"/>
</dbReference>
<dbReference type="Pfam" id="PF13393">
    <property type="entry name" value="tRNA-synt_His"/>
    <property type="match status" value="1"/>
</dbReference>
<evidence type="ECO:0000313" key="15">
    <source>
        <dbReference type="Proteomes" id="UP000671910"/>
    </source>
</evidence>
<dbReference type="InterPro" id="IPR041715">
    <property type="entry name" value="HisRS-like_core"/>
</dbReference>
<dbReference type="Proteomes" id="UP000671910">
    <property type="component" value="Chromosome"/>
</dbReference>
<evidence type="ECO:0000256" key="3">
    <source>
        <dbReference type="ARBA" id="ARBA00022598"/>
    </source>
</evidence>
<dbReference type="GO" id="GO:0004821">
    <property type="term" value="F:histidine-tRNA ligase activity"/>
    <property type="evidence" value="ECO:0007669"/>
    <property type="project" value="UniProtKB-UniRule"/>
</dbReference>
<dbReference type="RefSeq" id="WP_166338225.1">
    <property type="nucleotide sequence ID" value="NZ_CP072829.1"/>
</dbReference>
<dbReference type="Pfam" id="PF03129">
    <property type="entry name" value="HGTP_anticodon"/>
    <property type="match status" value="1"/>
</dbReference>
<keyword evidence="4 9" id="KW-0547">Nucleotide-binding</keyword>
<dbReference type="HAMAP" id="MF_00127">
    <property type="entry name" value="His_tRNA_synth"/>
    <property type="match status" value="1"/>
</dbReference>
<name>A0A9E6MRQ3_9ACTN</name>
<evidence type="ECO:0000256" key="8">
    <source>
        <dbReference type="ARBA" id="ARBA00047639"/>
    </source>
</evidence>
<keyword evidence="7 9" id="KW-0030">Aminoacyl-tRNA synthetase</keyword>
<dbReference type="SUPFAM" id="SSF55681">
    <property type="entry name" value="Class II aaRS and biotin synthetases"/>
    <property type="match status" value="1"/>
</dbReference>
<organism evidence="13 15">
    <name type="scientific">Xiamenia xianingshaonis</name>
    <dbReference type="NCBI Taxonomy" id="2682776"/>
    <lineage>
        <taxon>Bacteria</taxon>
        <taxon>Bacillati</taxon>
        <taxon>Actinomycetota</taxon>
        <taxon>Coriobacteriia</taxon>
        <taxon>Eggerthellales</taxon>
        <taxon>Eggerthellaceae</taxon>
        <taxon>Xiamenia</taxon>
    </lineage>
</organism>
<keyword evidence="6 9" id="KW-0648">Protein biosynthesis</keyword>
<feature type="binding site" evidence="10">
    <location>
        <position position="140"/>
    </location>
    <ligand>
        <name>L-histidine</name>
        <dbReference type="ChEBI" id="CHEBI:57595"/>
    </ligand>
</feature>
<dbReference type="InterPro" id="IPR004154">
    <property type="entry name" value="Anticodon-bd"/>
</dbReference>
<sequence length="437" mass="47522">MAINAPEGTRDLLPAEAAFWTRFKATAQDVFGRCGYQLIETPVFEQTELFVRGIGEATDVVSKEMFTTISGENLKTLVSGGTVKAKSRLSLRPEGTAGVVRAVVQHDLVPQGAAPAKLMYAGPMFRAERPQKGRQRQFNQVGIECLGAEEPSVDAEGIIMLMRFYEAVGIPRASMRLLVNSMGCEKCRPAYREAVRDFICAHAADMCEECNRRAELNPLRAFDCKNEQCAAVMEQAPKITDHLCDDCREHYETVKSYLDAASVAYVEDPTLVRGLDYYTRTVFEVQVTEGMGSQNAIGGGGRYDKLAEEVGGRPTPGFGFALGYERCVLALEAAGVAFPALPGVDVFCACVDDEARAQAFALACELRDAGLVAELDHQHRSLKSQFKLANKLGAARVVVFGPDETAQGVATVRDMATHEERPVPLDALAQVLAKPQA</sequence>
<dbReference type="InterPro" id="IPR036621">
    <property type="entry name" value="Anticodon-bd_dom_sf"/>
</dbReference>
<dbReference type="InterPro" id="IPR033656">
    <property type="entry name" value="HisRS_anticodon"/>
</dbReference>
<keyword evidence="3 9" id="KW-0436">Ligase</keyword>
<dbReference type="EMBL" id="CP072829">
    <property type="protein sequence ID" value="QTU84511.1"/>
    <property type="molecule type" value="Genomic_DNA"/>
</dbReference>
<dbReference type="KEGG" id="ebz:J7S26_00840"/>
<dbReference type="InterPro" id="IPR015807">
    <property type="entry name" value="His-tRNA-ligase"/>
</dbReference>
<evidence type="ECO:0000256" key="7">
    <source>
        <dbReference type="ARBA" id="ARBA00023146"/>
    </source>
</evidence>
<proteinExistence type="inferred from homology"/>
<reference evidence="12 14" key="1">
    <citation type="submission" date="2019-11" db="EMBL/GenBank/DDBJ databases">
        <title>Eggerthellaceae novel genus isolated from the rectal contents of marmort.</title>
        <authorList>
            <person name="Zhang G."/>
        </authorList>
    </citation>
    <scope>NUCLEOTIDE SEQUENCE [LARGE SCALE GENOMIC DNA]</scope>
    <source>
        <strain evidence="12">Zg-886</strain>
        <strain evidence="14">zg-886</strain>
    </source>
</reference>
<evidence type="ECO:0000313" key="12">
    <source>
        <dbReference type="EMBL" id="NHM13410.1"/>
    </source>
</evidence>
<dbReference type="AlphaFoldDB" id="A0A9E6MRQ3"/>
<feature type="binding site" evidence="10">
    <location>
        <position position="126"/>
    </location>
    <ligand>
        <name>L-histidine</name>
        <dbReference type="ChEBI" id="CHEBI:57595"/>
    </ligand>
</feature>
<feature type="domain" description="Aminoacyl-transfer RNA synthetases class-II family profile" evidence="11">
    <location>
        <begin position="1"/>
        <end position="339"/>
    </location>
</feature>
<protein>
    <recommendedName>
        <fullName evidence="9">Histidine--tRNA ligase</fullName>
        <ecNumber evidence="9">6.1.1.21</ecNumber>
    </recommendedName>
    <alternativeName>
        <fullName evidence="9">Histidyl-tRNA synthetase</fullName>
        <shortName evidence="9">HisRS</shortName>
    </alternativeName>
</protein>
<evidence type="ECO:0000259" key="11">
    <source>
        <dbReference type="PROSITE" id="PS50862"/>
    </source>
</evidence>
<comment type="subcellular location">
    <subcellularLocation>
        <location evidence="9">Cytoplasm</location>
    </subcellularLocation>
</comment>